<feature type="region of interest" description="Disordered" evidence="1">
    <location>
        <begin position="1"/>
        <end position="23"/>
    </location>
</feature>
<dbReference type="AlphaFoldDB" id="A0A1J4J866"/>
<dbReference type="RefSeq" id="XP_068348465.1">
    <property type="nucleotide sequence ID" value="XM_068512118.1"/>
</dbReference>
<evidence type="ECO:0000256" key="1">
    <source>
        <dbReference type="SAM" id="MobiDB-lite"/>
    </source>
</evidence>
<evidence type="ECO:0000313" key="3">
    <source>
        <dbReference type="Proteomes" id="UP000179807"/>
    </source>
</evidence>
<dbReference type="GeneID" id="94846822"/>
<keyword evidence="3" id="KW-1185">Reference proteome</keyword>
<dbReference type="Proteomes" id="UP000179807">
    <property type="component" value="Unassembled WGS sequence"/>
</dbReference>
<evidence type="ECO:0000313" key="2">
    <source>
        <dbReference type="EMBL" id="OHS95328.1"/>
    </source>
</evidence>
<organism evidence="2 3">
    <name type="scientific">Tritrichomonas foetus</name>
    <dbReference type="NCBI Taxonomy" id="1144522"/>
    <lineage>
        <taxon>Eukaryota</taxon>
        <taxon>Metamonada</taxon>
        <taxon>Parabasalia</taxon>
        <taxon>Tritrichomonadida</taxon>
        <taxon>Tritrichomonadidae</taxon>
        <taxon>Tritrichomonas</taxon>
    </lineage>
</organism>
<dbReference type="EMBL" id="MLAK01001253">
    <property type="protein sequence ID" value="OHS95328.1"/>
    <property type="molecule type" value="Genomic_DNA"/>
</dbReference>
<accession>A0A1J4J866</accession>
<dbReference type="VEuPathDB" id="TrichDB:TRFO_38563"/>
<proteinExistence type="predicted"/>
<protein>
    <recommendedName>
        <fullName evidence="4">TPR Domain containing protein</fullName>
    </recommendedName>
</protein>
<evidence type="ECO:0008006" key="4">
    <source>
        <dbReference type="Google" id="ProtNLM"/>
    </source>
</evidence>
<reference evidence="2" key="1">
    <citation type="submission" date="2016-10" db="EMBL/GenBank/DDBJ databases">
        <authorList>
            <person name="Benchimol M."/>
            <person name="Almeida L.G."/>
            <person name="Vasconcelos A.T."/>
            <person name="Perreira-Neves A."/>
            <person name="Rosa I.A."/>
            <person name="Tasca T."/>
            <person name="Bogo M.R."/>
            <person name="de Souza W."/>
        </authorList>
    </citation>
    <scope>NUCLEOTIDE SEQUENCE [LARGE SCALE GENOMIC DNA]</scope>
    <source>
        <strain evidence="2">K</strain>
    </source>
</reference>
<gene>
    <name evidence="2" type="ORF">TRFO_38563</name>
</gene>
<comment type="caution">
    <text evidence="2">The sequence shown here is derived from an EMBL/GenBank/DDBJ whole genome shotgun (WGS) entry which is preliminary data.</text>
</comment>
<sequence length="329" mass="38002">MDSALQYAKPNLAKSQRPIPQPKSMFRTHCKKKEVLAKTEKKKTIRIVHDVPPPPVIESDSMAVRFFNHHPEANVDPRPLEEKIQDIDNLFNESQIDDRNLFELLVQKVIMCELHYGEKSIEAIIGYIQLGAFYNKIEKYGSAYRHLKDAYELSEFANLDPHDRLFLAVEYVQTLFELGFDGNEMNENFLNLAETALFPYKNITDSTLDILYRRDLYIAQLKMCRRKFAKSLKFYQRAINLYHQKKNGQLQSNDQINNCFELNEGVDGELGALNLNAGLAARELKDKTTARSYFLTARSIFESLELSNKVSEVDTYISSLVEKPKSDDE</sequence>
<name>A0A1J4J866_9EUKA</name>